<gene>
    <name evidence="1" type="ORF">IAD41_05820</name>
</gene>
<name>A0A9D1FW40_9BACT</name>
<accession>A0A9D1FW40</accession>
<evidence type="ECO:0000313" key="1">
    <source>
        <dbReference type="EMBL" id="HIS83105.1"/>
    </source>
</evidence>
<reference evidence="1" key="1">
    <citation type="submission" date="2020-10" db="EMBL/GenBank/DDBJ databases">
        <authorList>
            <person name="Gilroy R."/>
        </authorList>
    </citation>
    <scope>NUCLEOTIDE SEQUENCE</scope>
    <source>
        <strain evidence="1">CHK152-2994</strain>
    </source>
</reference>
<organism evidence="1 2">
    <name type="scientific">Candidatus Scatenecus faecavium</name>
    <dbReference type="NCBI Taxonomy" id="2840915"/>
    <lineage>
        <taxon>Bacteria</taxon>
        <taxon>Candidatus Scatenecus</taxon>
    </lineage>
</organism>
<sequence>MSKDEIEKIAKNPKNVAMSTFLRGSDKENKLEITARYPNTNIYCTDKFIIVAAVLGIK</sequence>
<dbReference type="AlphaFoldDB" id="A0A9D1FW40"/>
<proteinExistence type="predicted"/>
<protein>
    <submittedName>
        <fullName evidence="1">Uncharacterized protein</fullName>
    </submittedName>
</protein>
<dbReference type="Proteomes" id="UP000824139">
    <property type="component" value="Unassembled WGS sequence"/>
</dbReference>
<evidence type="ECO:0000313" key="2">
    <source>
        <dbReference type="Proteomes" id="UP000824139"/>
    </source>
</evidence>
<reference evidence="1" key="2">
    <citation type="journal article" date="2021" name="PeerJ">
        <title>Extensive microbial diversity within the chicken gut microbiome revealed by metagenomics and culture.</title>
        <authorList>
            <person name="Gilroy R."/>
            <person name="Ravi A."/>
            <person name="Getino M."/>
            <person name="Pursley I."/>
            <person name="Horton D.L."/>
            <person name="Alikhan N.F."/>
            <person name="Baker D."/>
            <person name="Gharbi K."/>
            <person name="Hall N."/>
            <person name="Watson M."/>
            <person name="Adriaenssens E.M."/>
            <person name="Foster-Nyarko E."/>
            <person name="Jarju S."/>
            <person name="Secka A."/>
            <person name="Antonio M."/>
            <person name="Oren A."/>
            <person name="Chaudhuri R.R."/>
            <person name="La Ragione R."/>
            <person name="Hildebrand F."/>
            <person name="Pallen M.J."/>
        </authorList>
    </citation>
    <scope>NUCLEOTIDE SEQUENCE</scope>
    <source>
        <strain evidence="1">CHK152-2994</strain>
    </source>
</reference>
<dbReference type="EMBL" id="DVJO01000127">
    <property type="protein sequence ID" value="HIS83105.1"/>
    <property type="molecule type" value="Genomic_DNA"/>
</dbReference>
<comment type="caution">
    <text evidence="1">The sequence shown here is derived from an EMBL/GenBank/DDBJ whole genome shotgun (WGS) entry which is preliminary data.</text>
</comment>